<evidence type="ECO:0000313" key="2">
    <source>
        <dbReference type="EMBL" id="VDR24672.1"/>
    </source>
</evidence>
<feature type="transmembrane region" description="Helical" evidence="1">
    <location>
        <begin position="7"/>
        <end position="27"/>
    </location>
</feature>
<proteinExistence type="predicted"/>
<name>A0A3P8KSS3_RAOTE</name>
<keyword evidence="1" id="KW-0812">Transmembrane</keyword>
<dbReference type="EMBL" id="LR131271">
    <property type="protein sequence ID" value="VDR24672.1"/>
    <property type="molecule type" value="Genomic_DNA"/>
</dbReference>
<evidence type="ECO:0000256" key="1">
    <source>
        <dbReference type="SAM" id="Phobius"/>
    </source>
</evidence>
<keyword evidence="1" id="KW-1133">Transmembrane helix</keyword>
<accession>A0A3P8KSS3</accession>
<dbReference type="KEGG" id="rtg:NCTC13098_00968"/>
<dbReference type="AlphaFoldDB" id="A0A3P8KSS3"/>
<organism evidence="2 3">
    <name type="scientific">Raoultella terrigena</name>
    <name type="common">Klebsiella terrigena</name>
    <dbReference type="NCBI Taxonomy" id="577"/>
    <lineage>
        <taxon>Bacteria</taxon>
        <taxon>Pseudomonadati</taxon>
        <taxon>Pseudomonadota</taxon>
        <taxon>Gammaproteobacteria</taxon>
        <taxon>Enterobacterales</taxon>
        <taxon>Enterobacteriaceae</taxon>
        <taxon>Klebsiella/Raoultella group</taxon>
        <taxon>Raoultella</taxon>
    </lineage>
</organism>
<gene>
    <name evidence="2" type="ORF">NCTC13098_00968</name>
</gene>
<evidence type="ECO:0000313" key="3">
    <source>
        <dbReference type="Proteomes" id="UP000274346"/>
    </source>
</evidence>
<protein>
    <submittedName>
        <fullName evidence="2">Uncharacterized protein</fullName>
    </submittedName>
</protein>
<sequence>MAYHRQVLYLSCFCLLLGSVLAGYFLWRRYYVAPFSCRVSFVQHHQDTTLVLWMNYIVDGKSGTLSINGHVQGEPGRIINRKISFLVTRRGSAYYLISEHNIKFPDDSVPDSWLEKYEPLFFVYPAKNIYMRIHELQNGSYLFILGSLPTYVCSSAVSPAAER</sequence>
<dbReference type="Proteomes" id="UP000274346">
    <property type="component" value="Chromosome"/>
</dbReference>
<dbReference type="RefSeq" id="WP_128877184.1">
    <property type="nucleotide sequence ID" value="NZ_JADCSX010000020.1"/>
</dbReference>
<reference evidence="2 3" key="1">
    <citation type="submission" date="2018-12" db="EMBL/GenBank/DDBJ databases">
        <authorList>
            <consortium name="Pathogen Informatics"/>
        </authorList>
    </citation>
    <scope>NUCLEOTIDE SEQUENCE [LARGE SCALE GENOMIC DNA]</scope>
    <source>
        <strain evidence="2 3">NCTC13098</strain>
    </source>
</reference>
<keyword evidence="1" id="KW-0472">Membrane</keyword>